<protein>
    <submittedName>
        <fullName evidence="4">Tuberous sclerosis protein</fullName>
    </submittedName>
</protein>
<feature type="region of interest" description="Disordered" evidence="2">
    <location>
        <begin position="1086"/>
        <end position="1110"/>
    </location>
</feature>
<feature type="compositionally biased region" description="Polar residues" evidence="2">
    <location>
        <begin position="1088"/>
        <end position="1105"/>
    </location>
</feature>
<comment type="caution">
    <text evidence="4">The sequence shown here is derived from an EMBL/GenBank/DDBJ whole genome shotgun (WGS) entry which is preliminary data.</text>
</comment>
<proteinExistence type="predicted"/>
<dbReference type="SUPFAM" id="SSF48371">
    <property type="entry name" value="ARM repeat"/>
    <property type="match status" value="1"/>
</dbReference>
<feature type="region of interest" description="Disordered" evidence="2">
    <location>
        <begin position="1557"/>
        <end position="1590"/>
    </location>
</feature>
<dbReference type="InterPro" id="IPR016024">
    <property type="entry name" value="ARM-type_fold"/>
</dbReference>
<dbReference type="PANTHER" id="PTHR10063:SF0">
    <property type="entry name" value="TUBERIN"/>
    <property type="match status" value="1"/>
</dbReference>
<dbReference type="SUPFAM" id="SSF111347">
    <property type="entry name" value="Rap/Ran-GAP"/>
    <property type="match status" value="1"/>
</dbReference>
<organism evidence="4 5">
    <name type="scientific">Trichophyton interdigitale</name>
    <dbReference type="NCBI Taxonomy" id="101480"/>
    <lineage>
        <taxon>Eukaryota</taxon>
        <taxon>Fungi</taxon>
        <taxon>Dikarya</taxon>
        <taxon>Ascomycota</taxon>
        <taxon>Pezizomycotina</taxon>
        <taxon>Eurotiomycetes</taxon>
        <taxon>Eurotiomycetidae</taxon>
        <taxon>Onygenales</taxon>
        <taxon>Arthrodermataceae</taxon>
        <taxon>Trichophyton</taxon>
    </lineage>
</organism>
<dbReference type="Gene3D" id="3.40.50.11210">
    <property type="entry name" value="Rap/Ran-GAP"/>
    <property type="match status" value="1"/>
</dbReference>
<dbReference type="FunFam" id="3.40.50.11210:FF:000007">
    <property type="entry name" value="Tuberous sclerosis 2"/>
    <property type="match status" value="1"/>
</dbReference>
<name>A0A9P5CWZ2_9EURO</name>
<reference evidence="4" key="1">
    <citation type="submission" date="2020-03" db="EMBL/GenBank/DDBJ databases">
        <title>Whole Genome Sequence of Trichophyton interdigitale from India.</title>
        <authorList>
            <person name="Kumar P."/>
        </authorList>
    </citation>
    <scope>NUCLEOTIDE SEQUENCE</scope>
    <source>
        <strain evidence="4">UCMS-IGIB-CI14</strain>
    </source>
</reference>
<dbReference type="Proteomes" id="UP000749309">
    <property type="component" value="Unassembled WGS sequence"/>
</dbReference>
<accession>A0A9P5CWZ2</accession>
<sequence>MSSDDVPQAPQNKPSTSSFADVFKTLAVGRPKSQSPVLHAQNAGGALSPEMEGRRGSRVTFGFEALHRGSVAAGASDASNTPSFDTILHNLAADQPLQSAADEAEKAVRYLHGFSGDQVVTLWEQAAYLIDHPSSSEARTSGGILLENVSARQDLSLAGRKSLFRSISQPSHPDVIARRVKALISLSDYGRKFDFTDEPILRIIAAWIVPLYEQTAAIRSKIKRSRGQRPSGATLDEAILGELFQHIVDVVTLQRHPPCPEVIELVLDQIFTVCRKTSAAVDIKNSLVVFDAIISTCGVPDESFIPLLEVLCSIHASVKSLAGPTSRAVRSLAKSSKQSDMIQNLHTFLMETTERPDRNLNVTRGAVDIFRDLLVAYGQDGMPTIDFEPLIASLHQASLRKDGRIDTDILEVCLNALQGEFSQVALQHDWSEFVNVMLACSDRAIDITAPTSPTLNFSPVPLPAASTPPSKASLADDIRSNIIANLTRISASLEALWPNLSKAQKLEAWRLLADTHKHLTHSQAELAIRLLGTERLCHPSASDGWATYSWKLVQDYILDREKAPETRILALATFRDAYFSENAPELYLKEGLVSALTKDFAEEDSYLFLQELVAFLVDGTASSDEDTLNLIVDTLSQPMNADENTDDMSPSGTKPVPHYVLASDTLASSLSDATTWGLIRIFLKGLETKSQVVLKVYQKLIDIALSTSRPSDSRLSALRLLFRLRCDTSGVVHIASFIDNSHLTASMLRTAESTKSTASEESSTERSKDNDTSSTPNSRSSLKDHSVTPIGGHSHRVISRRPSRWVAPIWAFDDQSKLPDMKVLKLGSNVYAFKAQGKKGGPKGEEQKGEEQKGEEQKDEEQKGQEQKSDEPNNIDKHNTTIVLKVNLWAEAIITLLQREKDWDVYSYVSAHVSAQLANRDFFRAATPQITLLRSVLCEQIKNESFPEPLGWTGVKKKDIAICLLEALTMLISFHAHFAKGEQDELVRSFMYGIGSWEGTSRGCIHALSVCCHEIPLSVTKSLNAILDKMSKVITRSHIAVHILEFLALLARLPEVYVNLRDEEIRTVFGICIRYLQTSREQRYKNSEAANSRSASMPTRISNGSKDPISNPPAEAVDIHGGENAARYVYHLTYHVMVFWFLSLKLQDRPNHVGWITKRLLFNDEQGREVIEEQSQVFIDMMQRVAYSDLGDTIPFENFPPSPSDGPVVKRSWIVGTSIVTIETACASGLNQVTKRQASGTTYSIFQQRTAPVLPHQIPTNPRSYSLSDDSSTRTSVLPSHALLQMTASAFPTALPLQPLPLPDDDFTRRAISAFDRNSIVDGHKIGVLYIGEGQTDETEIFANDHGSPDYEFFIESLGTKVSIENPKFNPQGLHHERDGKYIYAWRDRVSEIVYHIATMMPTNLEADPQCVNKKQHIGNDFVNIIFNRSGSEFDFNTISTQFNFVDIVITPASRIGSEDKAEEFKRDDFNHRLYTVKVLSKPGMPELSAAAIPKVICGKNLAAFVRIIGLNASVFSLVCSHGGEYISSWQNRLREIRRLRDRAYACYSPDITSPDASSNNLTGSGSTYGDGSYPSSRRNTKQYAEDGSLRSGLGTERNLTMDANAFQCLDFSRWTR</sequence>
<gene>
    <name evidence="4" type="ORF">GY632_1561</name>
</gene>
<evidence type="ECO:0000313" key="5">
    <source>
        <dbReference type="Proteomes" id="UP000749309"/>
    </source>
</evidence>
<dbReference type="InterPro" id="IPR018515">
    <property type="entry name" value="Tuberin-type_domain"/>
</dbReference>
<evidence type="ECO:0000256" key="1">
    <source>
        <dbReference type="ARBA" id="ARBA00022468"/>
    </source>
</evidence>
<dbReference type="Pfam" id="PF11864">
    <property type="entry name" value="DUF3384"/>
    <property type="match status" value="1"/>
</dbReference>
<dbReference type="InterPro" id="IPR035974">
    <property type="entry name" value="Rap/Ran-GAP_sf"/>
</dbReference>
<feature type="region of interest" description="Disordered" evidence="2">
    <location>
        <begin position="835"/>
        <end position="876"/>
    </location>
</feature>
<dbReference type="PANTHER" id="PTHR10063">
    <property type="entry name" value="TUBERIN"/>
    <property type="match status" value="1"/>
</dbReference>
<dbReference type="EMBL" id="JAAQVJ010000031">
    <property type="protein sequence ID" value="KAF3898928.1"/>
    <property type="molecule type" value="Genomic_DNA"/>
</dbReference>
<dbReference type="GO" id="GO:0032007">
    <property type="term" value="P:negative regulation of TOR signaling"/>
    <property type="evidence" value="ECO:0007669"/>
    <property type="project" value="TreeGrafter"/>
</dbReference>
<feature type="domain" description="Rap-GAP" evidence="3">
    <location>
        <begin position="1312"/>
        <end position="1552"/>
    </location>
</feature>
<evidence type="ECO:0000256" key="2">
    <source>
        <dbReference type="SAM" id="MobiDB-lite"/>
    </source>
</evidence>
<evidence type="ECO:0000259" key="3">
    <source>
        <dbReference type="PROSITE" id="PS50085"/>
    </source>
</evidence>
<dbReference type="Pfam" id="PF02145">
    <property type="entry name" value="Rap_GAP"/>
    <property type="match status" value="1"/>
</dbReference>
<dbReference type="Pfam" id="PF03542">
    <property type="entry name" value="Tuberin"/>
    <property type="match status" value="1"/>
</dbReference>
<dbReference type="GO" id="GO:0033596">
    <property type="term" value="C:TSC1-TSC2 complex"/>
    <property type="evidence" value="ECO:0007669"/>
    <property type="project" value="TreeGrafter"/>
</dbReference>
<feature type="compositionally biased region" description="Basic and acidic residues" evidence="2">
    <location>
        <begin position="842"/>
        <end position="876"/>
    </location>
</feature>
<dbReference type="InterPro" id="IPR000331">
    <property type="entry name" value="Rap/Ran_GAP_dom"/>
</dbReference>
<dbReference type="GO" id="GO:0005634">
    <property type="term" value="C:nucleus"/>
    <property type="evidence" value="ECO:0007669"/>
    <property type="project" value="InterPro"/>
</dbReference>
<dbReference type="GO" id="GO:0051056">
    <property type="term" value="P:regulation of small GTPase mediated signal transduction"/>
    <property type="evidence" value="ECO:0007669"/>
    <property type="project" value="InterPro"/>
</dbReference>
<evidence type="ECO:0000313" key="4">
    <source>
        <dbReference type="EMBL" id="KAF3898928.1"/>
    </source>
</evidence>
<feature type="region of interest" description="Disordered" evidence="2">
    <location>
        <begin position="31"/>
        <end position="54"/>
    </location>
</feature>
<dbReference type="InterPro" id="IPR027107">
    <property type="entry name" value="Tuberin/Ral-act_asu"/>
</dbReference>
<dbReference type="GO" id="GO:0005096">
    <property type="term" value="F:GTPase activator activity"/>
    <property type="evidence" value="ECO:0007669"/>
    <property type="project" value="UniProtKB-KW"/>
</dbReference>
<keyword evidence="1" id="KW-0343">GTPase activation</keyword>
<feature type="region of interest" description="Disordered" evidence="2">
    <location>
        <begin position="751"/>
        <end position="797"/>
    </location>
</feature>
<dbReference type="PROSITE" id="PS50085">
    <property type="entry name" value="RAPGAP"/>
    <property type="match status" value="1"/>
</dbReference>
<dbReference type="InterPro" id="IPR024584">
    <property type="entry name" value="Tuberin_N"/>
</dbReference>
<feature type="compositionally biased region" description="Low complexity" evidence="2">
    <location>
        <begin position="1563"/>
        <end position="1577"/>
    </location>
</feature>
<feature type="compositionally biased region" description="Low complexity" evidence="2">
    <location>
        <begin position="751"/>
        <end position="761"/>
    </location>
</feature>